<proteinExistence type="predicted"/>
<dbReference type="STRING" id="216142.LT40_08975"/>
<dbReference type="AlphaFoldDB" id="A0A089YT13"/>
<dbReference type="RefSeq" id="WP_043188986.1">
    <property type="nucleotide sequence ID" value="NZ_CP009533.1"/>
</dbReference>
<dbReference type="HOGENOM" id="CLU_2651746_0_0_6"/>
<evidence type="ECO:0000313" key="1">
    <source>
        <dbReference type="EMBL" id="AIS17522.1"/>
    </source>
</evidence>
<dbReference type="KEGG" id="prh:LT40_08975"/>
<evidence type="ECO:0000313" key="2">
    <source>
        <dbReference type="Proteomes" id="UP000029499"/>
    </source>
</evidence>
<protein>
    <submittedName>
        <fullName evidence="1">Uncharacterized protein</fullName>
    </submittedName>
</protein>
<keyword evidence="2" id="KW-1185">Reference proteome</keyword>
<gene>
    <name evidence="1" type="ORF">LT40_08975</name>
</gene>
<name>A0A089YT13_9PSED</name>
<sequence>MAAYTVQKTFPWRWSNSPVVITTVVKTGTVIVEKQAGDTWVPAFTFTETGCQALWLGRGLFRVTPTGNAVYETDEL</sequence>
<reference evidence="1 2" key="1">
    <citation type="journal article" date="2015" name="J. Biotechnol.">
        <title>Complete genome sequence of Pseudomonas rhizosphaerae IH5T (=DSM 16299T), a phosphate-solubilizing rhizobacterium for bacterial biofertilizer.</title>
        <authorList>
            <person name="Kwak Y."/>
            <person name="Jung B.K."/>
            <person name="Shin J.H."/>
        </authorList>
    </citation>
    <scope>NUCLEOTIDE SEQUENCE [LARGE SCALE GENOMIC DNA]</scope>
    <source>
        <strain evidence="1">DSM 16299</strain>
    </source>
</reference>
<dbReference type="Proteomes" id="UP000029499">
    <property type="component" value="Chromosome"/>
</dbReference>
<dbReference type="EMBL" id="CP009533">
    <property type="protein sequence ID" value="AIS17522.1"/>
    <property type="molecule type" value="Genomic_DNA"/>
</dbReference>
<accession>A0A089YT13</accession>
<organism evidence="1 2">
    <name type="scientific">Pseudomonas rhizosphaerae</name>
    <dbReference type="NCBI Taxonomy" id="216142"/>
    <lineage>
        <taxon>Bacteria</taxon>
        <taxon>Pseudomonadati</taxon>
        <taxon>Pseudomonadota</taxon>
        <taxon>Gammaproteobacteria</taxon>
        <taxon>Pseudomonadales</taxon>
        <taxon>Pseudomonadaceae</taxon>
        <taxon>Pseudomonas</taxon>
    </lineage>
</organism>
<dbReference type="OrthoDB" id="6928826at2"/>